<organism evidence="2 3">
    <name type="scientific">Polarella glacialis</name>
    <name type="common">Dinoflagellate</name>
    <dbReference type="NCBI Taxonomy" id="89957"/>
    <lineage>
        <taxon>Eukaryota</taxon>
        <taxon>Sar</taxon>
        <taxon>Alveolata</taxon>
        <taxon>Dinophyceae</taxon>
        <taxon>Suessiales</taxon>
        <taxon>Suessiaceae</taxon>
        <taxon>Polarella</taxon>
    </lineage>
</organism>
<protein>
    <submittedName>
        <fullName evidence="2">Uncharacterized protein</fullName>
    </submittedName>
</protein>
<evidence type="ECO:0000313" key="3">
    <source>
        <dbReference type="Proteomes" id="UP000626109"/>
    </source>
</evidence>
<comment type="caution">
    <text evidence="2">The sequence shown here is derived from an EMBL/GenBank/DDBJ whole genome shotgun (WGS) entry which is preliminary data.</text>
</comment>
<dbReference type="EMBL" id="CAJNNW010026026">
    <property type="protein sequence ID" value="CAE8682056.1"/>
    <property type="molecule type" value="Genomic_DNA"/>
</dbReference>
<name>A0A813JHT1_POLGL</name>
<reference evidence="2" key="1">
    <citation type="submission" date="2021-02" db="EMBL/GenBank/DDBJ databases">
        <authorList>
            <person name="Dougan E. K."/>
            <person name="Rhodes N."/>
            <person name="Thang M."/>
            <person name="Chan C."/>
        </authorList>
    </citation>
    <scope>NUCLEOTIDE SEQUENCE</scope>
</reference>
<proteinExistence type="predicted"/>
<feature type="compositionally biased region" description="Gly residues" evidence="1">
    <location>
        <begin position="68"/>
        <end position="82"/>
    </location>
</feature>
<evidence type="ECO:0000313" key="2">
    <source>
        <dbReference type="EMBL" id="CAE8682056.1"/>
    </source>
</evidence>
<sequence length="233" mass="25066">MWSVDSVVNMLAHYDVRSCQLPAASQFLDRFFCMRKYFAEEVAAAVEAGDKQTMSEGHGQTRSKGKGVGKGAGGARSEGGGRVSVASSRGGAEAPSGGRDLLPQGRADDRLDDEPPPGAAEKPPVASPGSSLIPWYQPPSALEGTERTSAEQQYWFWFSVSLGQRLEAQLRARDLKPCIFDEANDLSDVLATCVCHLGLQLAEREEAHLKHLLQDQAPRDVISKIIALKSSAA</sequence>
<accession>A0A813JHT1</accession>
<gene>
    <name evidence="2" type="ORF">PGLA2088_LOCUS22761</name>
</gene>
<dbReference type="Proteomes" id="UP000626109">
    <property type="component" value="Unassembled WGS sequence"/>
</dbReference>
<evidence type="ECO:0000256" key="1">
    <source>
        <dbReference type="SAM" id="MobiDB-lite"/>
    </source>
</evidence>
<feature type="region of interest" description="Disordered" evidence="1">
    <location>
        <begin position="50"/>
        <end position="137"/>
    </location>
</feature>
<dbReference type="AlphaFoldDB" id="A0A813JHT1"/>
<feature type="compositionally biased region" description="Low complexity" evidence="1">
    <location>
        <begin position="83"/>
        <end position="92"/>
    </location>
</feature>